<feature type="region of interest" description="Disordered" evidence="10">
    <location>
        <begin position="350"/>
        <end position="433"/>
    </location>
</feature>
<feature type="compositionally biased region" description="Low complexity" evidence="10">
    <location>
        <begin position="1944"/>
        <end position="1954"/>
    </location>
</feature>
<evidence type="ECO:0000256" key="8">
    <source>
        <dbReference type="ARBA" id="ARBA00023242"/>
    </source>
</evidence>
<feature type="compositionally biased region" description="Basic residues" evidence="10">
    <location>
        <begin position="1331"/>
        <end position="1340"/>
    </location>
</feature>
<feature type="region of interest" description="Disordered" evidence="10">
    <location>
        <begin position="1291"/>
        <end position="1421"/>
    </location>
</feature>
<dbReference type="PROSITE" id="PS50157">
    <property type="entry name" value="ZINC_FINGER_C2H2_2"/>
    <property type="match status" value="7"/>
</dbReference>
<keyword evidence="2" id="KW-0479">Metal-binding</keyword>
<feature type="region of interest" description="Disordered" evidence="10">
    <location>
        <begin position="1164"/>
        <end position="1233"/>
    </location>
</feature>
<feature type="compositionally biased region" description="Low complexity" evidence="10">
    <location>
        <begin position="1851"/>
        <end position="1867"/>
    </location>
</feature>
<proteinExistence type="predicted"/>
<feature type="domain" description="C2H2-type" evidence="11">
    <location>
        <begin position="1546"/>
        <end position="1573"/>
    </location>
</feature>
<keyword evidence="8" id="KW-0539">Nucleus</keyword>
<feature type="region of interest" description="Disordered" evidence="10">
    <location>
        <begin position="2065"/>
        <end position="2149"/>
    </location>
</feature>
<dbReference type="GO" id="GO:0003676">
    <property type="term" value="F:nucleic acid binding"/>
    <property type="evidence" value="ECO:0007669"/>
    <property type="project" value="InterPro"/>
</dbReference>
<feature type="compositionally biased region" description="Polar residues" evidence="10">
    <location>
        <begin position="1756"/>
        <end position="1772"/>
    </location>
</feature>
<evidence type="ECO:0000313" key="12">
    <source>
        <dbReference type="Proteomes" id="UP000887563"/>
    </source>
</evidence>
<dbReference type="GO" id="GO:0008270">
    <property type="term" value="F:zinc ion binding"/>
    <property type="evidence" value="ECO:0007669"/>
    <property type="project" value="UniProtKB-KW"/>
</dbReference>
<dbReference type="InterPro" id="IPR013087">
    <property type="entry name" value="Znf_C2H2_type"/>
</dbReference>
<feature type="compositionally biased region" description="Low complexity" evidence="10">
    <location>
        <begin position="2102"/>
        <end position="2122"/>
    </location>
</feature>
<feature type="region of interest" description="Disordered" evidence="10">
    <location>
        <begin position="1930"/>
        <end position="1959"/>
    </location>
</feature>
<dbReference type="WBParaSite" id="Minc3s00017g01128">
    <property type="protein sequence ID" value="Minc3s00017g01128"/>
    <property type="gene ID" value="Minc3s00017g01128"/>
</dbReference>
<feature type="compositionally biased region" description="Polar residues" evidence="10">
    <location>
        <begin position="683"/>
        <end position="692"/>
    </location>
</feature>
<feature type="domain" description="C2H2-type" evidence="11">
    <location>
        <begin position="1587"/>
        <end position="1610"/>
    </location>
</feature>
<feature type="domain" description="C2H2-type" evidence="11">
    <location>
        <begin position="2007"/>
        <end position="2031"/>
    </location>
</feature>
<dbReference type="Proteomes" id="UP000887563">
    <property type="component" value="Unplaced"/>
</dbReference>
<feature type="region of interest" description="Disordered" evidence="10">
    <location>
        <begin position="57"/>
        <end position="82"/>
    </location>
</feature>
<feature type="compositionally biased region" description="Polar residues" evidence="10">
    <location>
        <begin position="350"/>
        <end position="373"/>
    </location>
</feature>
<feature type="domain" description="C2H2-type" evidence="11">
    <location>
        <begin position="1658"/>
        <end position="1682"/>
    </location>
</feature>
<feature type="compositionally biased region" description="Basic residues" evidence="10">
    <location>
        <begin position="767"/>
        <end position="776"/>
    </location>
</feature>
<comment type="subcellular location">
    <subcellularLocation>
        <location evidence="1">Nucleus</location>
    </subcellularLocation>
</comment>
<evidence type="ECO:0000256" key="1">
    <source>
        <dbReference type="ARBA" id="ARBA00004123"/>
    </source>
</evidence>
<feature type="compositionally biased region" description="Low complexity" evidence="10">
    <location>
        <begin position="1745"/>
        <end position="1755"/>
    </location>
</feature>
<dbReference type="GO" id="GO:0004334">
    <property type="term" value="F:fumarylacetoacetase activity"/>
    <property type="evidence" value="ECO:0007669"/>
    <property type="project" value="InterPro"/>
</dbReference>
<feature type="compositionally biased region" description="Acidic residues" evidence="10">
    <location>
        <begin position="1219"/>
        <end position="1233"/>
    </location>
</feature>
<feature type="domain" description="C2H2-type" evidence="11">
    <location>
        <begin position="1088"/>
        <end position="1115"/>
    </location>
</feature>
<dbReference type="FunFam" id="3.30.160.60:FF:000594">
    <property type="entry name" value="Transcription factor HIVEP2"/>
    <property type="match status" value="1"/>
</dbReference>
<dbReference type="PANTHER" id="PTHR43069">
    <property type="entry name" value="FUMARYLACETOACETASE"/>
    <property type="match status" value="1"/>
</dbReference>
<feature type="compositionally biased region" description="Polar residues" evidence="10">
    <location>
        <begin position="1341"/>
        <end position="1356"/>
    </location>
</feature>
<dbReference type="SMART" id="SM00355">
    <property type="entry name" value="ZnF_C2H2"/>
    <property type="match status" value="10"/>
</dbReference>
<evidence type="ECO:0000256" key="4">
    <source>
        <dbReference type="ARBA" id="ARBA00022771"/>
    </source>
</evidence>
<keyword evidence="5" id="KW-0862">Zinc</keyword>
<dbReference type="GO" id="GO:1902000">
    <property type="term" value="P:homogentisate catabolic process"/>
    <property type="evidence" value="ECO:0007669"/>
    <property type="project" value="TreeGrafter"/>
</dbReference>
<evidence type="ECO:0000259" key="11">
    <source>
        <dbReference type="PROSITE" id="PS50157"/>
    </source>
</evidence>
<dbReference type="InterPro" id="IPR036236">
    <property type="entry name" value="Znf_C2H2_sf"/>
</dbReference>
<dbReference type="SUPFAM" id="SSF57667">
    <property type="entry name" value="beta-beta-alpha zinc fingers"/>
    <property type="match status" value="3"/>
</dbReference>
<evidence type="ECO:0000256" key="9">
    <source>
        <dbReference type="PROSITE-ProRule" id="PRU00042"/>
    </source>
</evidence>
<dbReference type="GO" id="GO:0005634">
    <property type="term" value="C:nucleus"/>
    <property type="evidence" value="ECO:0007669"/>
    <property type="project" value="UniProtKB-SubCell"/>
</dbReference>
<feature type="compositionally biased region" description="Basic and acidic residues" evidence="10">
    <location>
        <begin position="1202"/>
        <end position="1218"/>
    </location>
</feature>
<feature type="compositionally biased region" description="Basic and acidic residues" evidence="10">
    <location>
        <begin position="750"/>
        <end position="760"/>
    </location>
</feature>
<dbReference type="InterPro" id="IPR005959">
    <property type="entry name" value="Fumarylacetoacetase"/>
</dbReference>
<feature type="compositionally biased region" description="Low complexity" evidence="10">
    <location>
        <begin position="1401"/>
        <end position="1421"/>
    </location>
</feature>
<name>A0A914KID9_MELIC</name>
<feature type="domain" description="C2H2-type" evidence="11">
    <location>
        <begin position="2200"/>
        <end position="2228"/>
    </location>
</feature>
<dbReference type="Gene3D" id="3.30.160.60">
    <property type="entry name" value="Classic Zinc Finger"/>
    <property type="match status" value="6"/>
</dbReference>
<feature type="compositionally biased region" description="Polar residues" evidence="10">
    <location>
        <begin position="661"/>
        <end position="672"/>
    </location>
</feature>
<feature type="compositionally biased region" description="Pro residues" evidence="10">
    <location>
        <begin position="292"/>
        <end position="306"/>
    </location>
</feature>
<reference evidence="13" key="1">
    <citation type="submission" date="2022-11" db="UniProtKB">
        <authorList>
            <consortium name="WormBaseParasite"/>
        </authorList>
    </citation>
    <scope>IDENTIFICATION</scope>
</reference>
<keyword evidence="6" id="KW-0805">Transcription regulation</keyword>
<feature type="region of interest" description="Disordered" evidence="10">
    <location>
        <begin position="746"/>
        <end position="779"/>
    </location>
</feature>
<feature type="compositionally biased region" description="Low complexity" evidence="10">
    <location>
        <begin position="1361"/>
        <end position="1383"/>
    </location>
</feature>
<feature type="domain" description="C2H2-type" evidence="11">
    <location>
        <begin position="1116"/>
        <end position="1145"/>
    </location>
</feature>
<feature type="compositionally biased region" description="Low complexity" evidence="10">
    <location>
        <begin position="417"/>
        <end position="427"/>
    </location>
</feature>
<evidence type="ECO:0000256" key="6">
    <source>
        <dbReference type="ARBA" id="ARBA00023015"/>
    </source>
</evidence>
<dbReference type="GO" id="GO:0006572">
    <property type="term" value="P:L-tyrosine catabolic process"/>
    <property type="evidence" value="ECO:0007669"/>
    <property type="project" value="TreeGrafter"/>
</dbReference>
<feature type="region of interest" description="Disordered" evidence="10">
    <location>
        <begin position="283"/>
        <end position="311"/>
    </location>
</feature>
<keyword evidence="12" id="KW-1185">Reference proteome</keyword>
<evidence type="ECO:0000256" key="5">
    <source>
        <dbReference type="ARBA" id="ARBA00022833"/>
    </source>
</evidence>
<feature type="compositionally biased region" description="Acidic residues" evidence="10">
    <location>
        <begin position="1182"/>
        <end position="1191"/>
    </location>
</feature>
<dbReference type="InterPro" id="IPR003604">
    <property type="entry name" value="Matrin/U1-like-C_Znf_C2H2"/>
</dbReference>
<keyword evidence="7" id="KW-0804">Transcription</keyword>
<feature type="region of interest" description="Disordered" evidence="10">
    <location>
        <begin position="661"/>
        <end position="720"/>
    </location>
</feature>
<dbReference type="PROSITE" id="PS00028">
    <property type="entry name" value="ZINC_FINGER_C2H2_1"/>
    <property type="match status" value="7"/>
</dbReference>
<evidence type="ECO:0000313" key="13">
    <source>
        <dbReference type="WBParaSite" id="Minc3s00017g01128"/>
    </source>
</evidence>
<dbReference type="Pfam" id="PF12874">
    <property type="entry name" value="zf-met"/>
    <property type="match status" value="1"/>
</dbReference>
<dbReference type="GO" id="GO:0006559">
    <property type="term" value="P:L-phenylalanine catabolic process"/>
    <property type="evidence" value="ECO:0007669"/>
    <property type="project" value="TreeGrafter"/>
</dbReference>
<feature type="region of interest" description="Disordered" evidence="10">
    <location>
        <begin position="1739"/>
        <end position="1838"/>
    </location>
</feature>
<evidence type="ECO:0000256" key="2">
    <source>
        <dbReference type="ARBA" id="ARBA00022723"/>
    </source>
</evidence>
<accession>A0A914KID9</accession>
<feature type="region of interest" description="Disordered" evidence="10">
    <location>
        <begin position="1508"/>
        <end position="1530"/>
    </location>
</feature>
<protein>
    <submittedName>
        <fullName evidence="13">C2H2-type domain-containing protein</fullName>
    </submittedName>
</protein>
<evidence type="ECO:0000256" key="10">
    <source>
        <dbReference type="SAM" id="MobiDB-lite"/>
    </source>
</evidence>
<feature type="compositionally biased region" description="Low complexity" evidence="10">
    <location>
        <begin position="467"/>
        <end position="480"/>
    </location>
</feature>
<evidence type="ECO:0000256" key="7">
    <source>
        <dbReference type="ARBA" id="ARBA00023163"/>
    </source>
</evidence>
<keyword evidence="4 9" id="KW-0863">Zinc-finger</keyword>
<sequence length="2235" mass="247066">MDLGKDLRTLALHQQLSTLMQQAQLQQQQQQQPAVSQSQQQQPQPSLSAFLPLNQQIRQQQQPTPCSSAQLQQQQQQQTNPGGSSILGIYQHLISLQAQQQQQTPTVAGLPQQFSNALHLQNSSPAASVLPPQLGGGVPSAQSATSGSTAGLLSTLLASNPALLHSLLGQQQQQQQQQLVALAAQLLLPTAAQQQQQQQSQQSSLLQMLNPSTLYAFVNYLQQQQQAQQQPPVNQQLQLLLQLASSGGGNVGGNTGGLQGLLASLSGNQQQALLTALAAQQAQQQQEATTQQPPPPQLHQQPPPSLQPQQPDENRLLLEHLIRQSREVQQQQKLMQLEAVAAAGRPQTFVGSEQIEQSTPATLSPTIGGSTASEVLPAPPQQVQQTSAEVLAAHQQQQQQQQHGNVGAAIHSQISAEQQEQQRQGQGTPNERLMTSEAVQDRISRLISENEAILEPNPVLLKRRPYQRQSTSNSMTSQTSENAGTSQRGSPGIRSPGPKHHPATTRSYSLHETSFLRFGGGSLTSGQPINRQQLSLQPQPSQHSQQLTCNFCHLKFPNEAGLEAHELRCSKKDSNSCNNQILLQKQQSQPQLKMVHQQRQQQHQQQLQLQLQQLQDHQSTIAALVGGGKGVARDLVINGSGGGRSSVPSLIQQHFSKQQSNISQLVTSSSSDSRLKKRGLDQDSGSCGSGTDSLEMIYDVSNGGNCGEQQQQQHGAESSKMARIDDMYSMEIKQQQEHIQQNIQTNIQKDQQHIQQKDQQHSQNSPKNHHHHHHQQKAQPILTMRDAIIFAITYSTDLCSTIKMPYFLTLTQNELQELAANVGEQGNEINNGGGAGSSCNIRGRTRNITSETFMCLNKVRPTPNEHRDNCSAYSFWTPSEFSNGESQLIQLLLCATNSFSAPWQKRICPLGSHYTLAANKESIQLRTTHSSFWGQQQQQQKIAQQQTNNTIFNPQRQHCDDLMIERGGGLIKNIPENEDMEELYQLENSQIIKMETDDKENGSSQQSAPFLPSKIDEEEVNTKIIPTTDNSIKLLKLPPNATSKNVGGFGGGKYSFNKTKTNINEEVPISTTQAMVQVYIRGRGRGRYVCERCGIRCKKPSMLKKHLRSHTNVRPFTCMTCNFSFKTKGNLTKHLVSKTHKRRMLDSNNEETMQGINTTKSLLERNYGNEEEGEEGGRLVVVEEEDEEEDNNNIPTTSSKEQQQRLERIQEQEQRMRWEEEDWDDDDEEDEEDWGLLVDHTPQKDVVPPPPPLNYRHFGQENILVERETHTPPTLWTRTDCFGTLAAAGGYTDVSGDEEPEPLDMGWPPQDAERICQSAPPSALLSPGGRSRTKRKKKGKINNSQANVSDLKTSPTKFEFLQQDSQQDLSSPPIDHQQQQHSSLINQQPPPALANFIPSISEQQQQQHSLQQRQQQQQQQPSLAAQLAVGLLQVPPFNNQQQQTTPIDLRQSQFQAQQFYFQQISEQQQQHSSAFAPPISCANNGNNFVFALKFLECHQMNVGGTQQIIGGENENNNNNGGGGDSFTTRGPQSTLEAFLATDVQQFHCDMCDRKFRKESELLLHKQTHLIEIKQKNNFSSNSVNNSFQCSECPTVVRSKTMLNRHTESVHGRSVNLEQLNNGQNLTSQVQNIGPIPSSSQQMLPPQTNPIHNSHLRNFLCTDCNVSFRSHGVLAKHLRSKQHVKNLVTLGKLSEDANSLLIRDHSKALGNIDASNCEKALLSTKELLAKMREQLGIVSDNATTASSQQSSNGSSQKTIAVNSPRIISSMGSTTHKRPAEPLAHGLKRKSNDLPSNDDFGERPQNPPQNATTPSPQLRRDSFSSPSPQRPKYSRDDLAHQSESPLHSLAQVAVAAAAAAARHPSPSTSSHHHSQQHSTSRIATANVWVPPKVEQLQPCNTGGVSPMSTIDARKSVTPEMHQHNGLIANDRLGSMLSNRSAEETSESTGTRSESSTPVQQRNVCQQHPGFSPMPAATRCQLCDLNFDSPAQLSVHFHADHILMRHGRDFRCSRRNCEKVFPSRESLRAHIYAHFFGGSDGREIDNHLQALPFASAAASCPASPSLLARRSTAPSAPPPCAQSPGVPEESHSAIGSQLAIGGGLNNNNNHSFSSPPSVASSFASSGITTPKTTGRIKIPPNRRKGEYNNNNQHLNNDIKRKEEISATNPSLLHCQFCSEQLPDVQALQTHWVKQHMAQLTRPHVCVECDAGFTTESALQAHRERQHNLSTNNNGINYN</sequence>
<dbReference type="SMART" id="SM00451">
    <property type="entry name" value="ZnF_U1"/>
    <property type="match status" value="4"/>
</dbReference>
<feature type="region of interest" description="Disordered" evidence="10">
    <location>
        <begin position="1851"/>
        <end position="1879"/>
    </location>
</feature>
<feature type="region of interest" description="Disordered" evidence="10">
    <location>
        <begin position="458"/>
        <end position="506"/>
    </location>
</feature>
<organism evidence="12 13">
    <name type="scientific">Meloidogyne incognita</name>
    <name type="common">Southern root-knot nematode worm</name>
    <name type="synonym">Oxyuris incognita</name>
    <dbReference type="NCBI Taxonomy" id="6306"/>
    <lineage>
        <taxon>Eukaryota</taxon>
        <taxon>Metazoa</taxon>
        <taxon>Ecdysozoa</taxon>
        <taxon>Nematoda</taxon>
        <taxon>Chromadorea</taxon>
        <taxon>Rhabditida</taxon>
        <taxon>Tylenchina</taxon>
        <taxon>Tylenchomorpha</taxon>
        <taxon>Tylenchoidea</taxon>
        <taxon>Meloidogynidae</taxon>
        <taxon>Meloidogyninae</taxon>
        <taxon>Meloidogyne</taxon>
        <taxon>Meloidogyne incognita group</taxon>
    </lineage>
</organism>
<evidence type="ECO:0000256" key="3">
    <source>
        <dbReference type="ARBA" id="ARBA00022737"/>
    </source>
</evidence>
<dbReference type="Pfam" id="PF00096">
    <property type="entry name" value="zf-C2H2"/>
    <property type="match status" value="2"/>
</dbReference>
<dbReference type="PANTHER" id="PTHR43069:SF2">
    <property type="entry name" value="FUMARYLACETOACETASE"/>
    <property type="match status" value="1"/>
</dbReference>
<keyword evidence="3" id="KW-0677">Repeat</keyword>
<feature type="region of interest" description="Disordered" evidence="10">
    <location>
        <begin position="124"/>
        <end position="145"/>
    </location>
</feature>